<dbReference type="CDD" id="cd09898">
    <property type="entry name" value="H3TH_53EXO"/>
    <property type="match status" value="1"/>
</dbReference>
<dbReference type="CDD" id="cd09859">
    <property type="entry name" value="PIN_53EXO"/>
    <property type="match status" value="1"/>
</dbReference>
<dbReference type="PANTHER" id="PTHR42646">
    <property type="entry name" value="FLAP ENDONUCLEASE XNI"/>
    <property type="match status" value="1"/>
</dbReference>
<protein>
    <recommendedName>
        <fullName evidence="5">5'-3' exonuclease</fullName>
    </recommendedName>
</protein>
<dbReference type="PANTHER" id="PTHR42646:SF2">
    <property type="entry name" value="5'-3' EXONUCLEASE FAMILY PROTEIN"/>
    <property type="match status" value="1"/>
</dbReference>
<evidence type="ECO:0000313" key="7">
    <source>
        <dbReference type="EMBL" id="VEU62427.1"/>
    </source>
</evidence>
<gene>
    <name evidence="7" type="primary">MCYN0484</name>
    <name evidence="7" type="ORF">NCTC10118_00009</name>
</gene>
<dbReference type="InterPro" id="IPR020046">
    <property type="entry name" value="5-3_exonucl_a-hlix_arch_N"/>
</dbReference>
<dbReference type="InterPro" id="IPR029060">
    <property type="entry name" value="PIN-like_dom_sf"/>
</dbReference>
<name>A0A449AC51_9BACT</name>
<evidence type="ECO:0000256" key="1">
    <source>
        <dbReference type="ARBA" id="ARBA00022722"/>
    </source>
</evidence>
<evidence type="ECO:0000256" key="4">
    <source>
        <dbReference type="ARBA" id="ARBA00049957"/>
    </source>
</evidence>
<comment type="function">
    <text evidence="4">5'-3' exonuclease acting preferentially on double-stranded DNA.</text>
</comment>
<evidence type="ECO:0000256" key="2">
    <source>
        <dbReference type="ARBA" id="ARBA00022801"/>
    </source>
</evidence>
<dbReference type="InterPro" id="IPR002421">
    <property type="entry name" value="5-3_exonuclease"/>
</dbReference>
<keyword evidence="7" id="KW-0808">Transferase</keyword>
<evidence type="ECO:0000313" key="8">
    <source>
        <dbReference type="Proteomes" id="UP000289952"/>
    </source>
</evidence>
<proteinExistence type="predicted"/>
<evidence type="ECO:0000256" key="3">
    <source>
        <dbReference type="ARBA" id="ARBA00023125"/>
    </source>
</evidence>
<dbReference type="GO" id="GO:0003677">
    <property type="term" value="F:DNA binding"/>
    <property type="evidence" value="ECO:0007669"/>
    <property type="project" value="UniProtKB-KW"/>
</dbReference>
<dbReference type="Pfam" id="PF01367">
    <property type="entry name" value="5_3_exonuc"/>
    <property type="match status" value="1"/>
</dbReference>
<evidence type="ECO:0000256" key="5">
    <source>
        <dbReference type="ARBA" id="ARBA00050026"/>
    </source>
</evidence>
<dbReference type="InterPro" id="IPR038969">
    <property type="entry name" value="FEN"/>
</dbReference>
<dbReference type="InterPro" id="IPR036279">
    <property type="entry name" value="5-3_exonuclease_C_sf"/>
</dbReference>
<dbReference type="SUPFAM" id="SSF47807">
    <property type="entry name" value="5' to 3' exonuclease, C-terminal subdomain"/>
    <property type="match status" value="1"/>
</dbReference>
<keyword evidence="7" id="KW-0548">Nucleotidyltransferase</keyword>
<dbReference type="SMART" id="SM00279">
    <property type="entry name" value="HhH2"/>
    <property type="match status" value="1"/>
</dbReference>
<sequence length="297" mass="34169">MKNNLRSLVIDGNYMLFQSFYATYRGDLTTILRTSSGITTNAIAIFLSQLIKLIKFIEPTHLMIAFDAEGKTKRHEIFPEYKKGRMKPPQELFDQFDIIKKLLSLLKVKWIEQAGDEADDIIGTYCKNFEGQKFIFSSDKDLLQLVDQNTSYIIKKGYELSLVTFENFFEIYQMHPKDITSYKGLKGDSSDNLPGVKGIGDKTAIKLIETYGNFQNLYDLLESNNLPESKSILDKLVKGKESGFLSYNLSQINTKILNLSLDPSEYKINFDYDNALEYIEELELSKFKKDLKSLLKK</sequence>
<keyword evidence="3" id="KW-0238">DNA-binding</keyword>
<dbReference type="OrthoDB" id="9806424at2"/>
<reference evidence="7 8" key="1">
    <citation type="submission" date="2019-01" db="EMBL/GenBank/DDBJ databases">
        <authorList>
            <consortium name="Pathogen Informatics"/>
        </authorList>
    </citation>
    <scope>NUCLEOTIDE SEQUENCE [LARGE SCALE GENOMIC DNA]</scope>
    <source>
        <strain evidence="7 8">NCTC10118</strain>
    </source>
</reference>
<dbReference type="InterPro" id="IPR020045">
    <property type="entry name" value="DNA_polI_H3TH"/>
</dbReference>
<dbReference type="SUPFAM" id="SSF88723">
    <property type="entry name" value="PIN domain-like"/>
    <property type="match status" value="1"/>
</dbReference>
<dbReference type="Proteomes" id="UP000289952">
    <property type="component" value="Chromosome"/>
</dbReference>
<dbReference type="Gene3D" id="3.40.50.1010">
    <property type="entry name" value="5'-nuclease"/>
    <property type="match status" value="1"/>
</dbReference>
<dbReference type="GO" id="GO:0017108">
    <property type="term" value="F:5'-flap endonuclease activity"/>
    <property type="evidence" value="ECO:0007669"/>
    <property type="project" value="InterPro"/>
</dbReference>
<accession>A0A449AC51</accession>
<dbReference type="SMART" id="SM00475">
    <property type="entry name" value="53EXOc"/>
    <property type="match status" value="1"/>
</dbReference>
<keyword evidence="8" id="KW-1185">Reference proteome</keyword>
<dbReference type="EMBL" id="LR214972">
    <property type="protein sequence ID" value="VEU62427.1"/>
    <property type="molecule type" value="Genomic_DNA"/>
</dbReference>
<feature type="domain" description="5'-3' exonuclease" evidence="6">
    <location>
        <begin position="2"/>
        <end position="267"/>
    </location>
</feature>
<dbReference type="RefSeq" id="WP_129620814.1">
    <property type="nucleotide sequence ID" value="NZ_LR214972.1"/>
</dbReference>
<dbReference type="Gene3D" id="1.10.150.20">
    <property type="entry name" value="5' to 3' exonuclease, C-terminal subdomain"/>
    <property type="match status" value="1"/>
</dbReference>
<keyword evidence="1" id="KW-0540">Nuclease</keyword>
<dbReference type="Pfam" id="PF02739">
    <property type="entry name" value="5_3_exonuc_N"/>
    <property type="match status" value="1"/>
</dbReference>
<dbReference type="FunFam" id="1.10.150.20:FF:000003">
    <property type="entry name" value="DNA polymerase I"/>
    <property type="match status" value="1"/>
</dbReference>
<dbReference type="GO" id="GO:0016779">
    <property type="term" value="F:nucleotidyltransferase activity"/>
    <property type="evidence" value="ECO:0007669"/>
    <property type="project" value="UniProtKB-KW"/>
</dbReference>
<dbReference type="GO" id="GO:0033567">
    <property type="term" value="P:DNA replication, Okazaki fragment processing"/>
    <property type="evidence" value="ECO:0007669"/>
    <property type="project" value="InterPro"/>
</dbReference>
<organism evidence="7 8">
    <name type="scientific">Mycoplasmopsis bovirhinis</name>
    <dbReference type="NCBI Taxonomy" id="29553"/>
    <lineage>
        <taxon>Bacteria</taxon>
        <taxon>Bacillati</taxon>
        <taxon>Mycoplasmatota</taxon>
        <taxon>Mycoplasmoidales</taxon>
        <taxon>Metamycoplasmataceae</taxon>
        <taxon>Mycoplasmopsis</taxon>
    </lineage>
</organism>
<dbReference type="AlphaFoldDB" id="A0A449AC51"/>
<evidence type="ECO:0000259" key="6">
    <source>
        <dbReference type="SMART" id="SM00475"/>
    </source>
</evidence>
<keyword evidence="2" id="KW-0378">Hydrolase</keyword>
<dbReference type="GO" id="GO:0008409">
    <property type="term" value="F:5'-3' exonuclease activity"/>
    <property type="evidence" value="ECO:0007669"/>
    <property type="project" value="InterPro"/>
</dbReference>
<dbReference type="InterPro" id="IPR008918">
    <property type="entry name" value="HhH2"/>
</dbReference>